<dbReference type="Pfam" id="PF12833">
    <property type="entry name" value="HTH_18"/>
    <property type="match status" value="1"/>
</dbReference>
<dbReference type="GO" id="GO:0003700">
    <property type="term" value="F:DNA-binding transcription factor activity"/>
    <property type="evidence" value="ECO:0007669"/>
    <property type="project" value="InterPro"/>
</dbReference>
<accession>A0A1C3JPL7</accession>
<keyword evidence="2" id="KW-0238">DNA-binding</keyword>
<keyword evidence="4" id="KW-0804">Transcription</keyword>
<evidence type="ECO:0000256" key="1">
    <source>
        <dbReference type="ARBA" id="ARBA00023015"/>
    </source>
</evidence>
<dbReference type="Pfam" id="PF02311">
    <property type="entry name" value="AraC_binding"/>
    <property type="match status" value="1"/>
</dbReference>
<evidence type="ECO:0000313" key="8">
    <source>
        <dbReference type="Proteomes" id="UP000092840"/>
    </source>
</evidence>
<proteinExistence type="predicted"/>
<reference evidence="7 8" key="2">
    <citation type="submission" date="2016-06" db="EMBL/GenBank/DDBJ databases">
        <authorList>
            <person name="Rodrigo-Torres L."/>
            <person name="Arahal D.R."/>
        </authorList>
    </citation>
    <scope>NUCLEOTIDE SEQUENCE [LARGE SCALE GENOMIC DNA]</scope>
    <source>
        <strain evidence="7 8">CECT 5116</strain>
    </source>
</reference>
<keyword evidence="1" id="KW-0805">Transcription regulation</keyword>
<dbReference type="InterPro" id="IPR018060">
    <property type="entry name" value="HTH_AraC"/>
</dbReference>
<evidence type="ECO:0000256" key="2">
    <source>
        <dbReference type="ARBA" id="ARBA00023125"/>
    </source>
</evidence>
<name>A0A1C3JPL7_9GAMM</name>
<evidence type="ECO:0000313" key="9">
    <source>
        <dbReference type="Proteomes" id="UP000092871"/>
    </source>
</evidence>
<dbReference type="InterPro" id="IPR009057">
    <property type="entry name" value="Homeodomain-like_sf"/>
</dbReference>
<evidence type="ECO:0000313" key="6">
    <source>
        <dbReference type="EMBL" id="SBT17027.1"/>
    </source>
</evidence>
<sequence>MDSVQHFSSPDRAISLISGQYQSFEFERHYHLDYHFGLITKGQQQFVCAGERYHVGPGDVVVMPPDTLHDGRSMAHSGYHSHVFSIEPEWFDHFLSESNIRSGLGFKSIVLNDSNVFTLLRRTHLALRSGELSQLAQDCLPYESFSAVVSKYGQTKRLEERRIGRVTLEMLRDFLMAHLADSVHLHQLAELCQLTPTQFQRHFKASVGMTPYAWFTRLRLEQAMKLLKTNLSSTEVAHQVGFYDQAHFSKSFKHTFGLTPSQVR</sequence>
<dbReference type="InterPro" id="IPR003313">
    <property type="entry name" value="AraC-bd"/>
</dbReference>
<dbReference type="SUPFAM" id="SSF46689">
    <property type="entry name" value="Homeodomain-like"/>
    <property type="match status" value="2"/>
</dbReference>
<dbReference type="SUPFAM" id="SSF51215">
    <property type="entry name" value="Regulatory protein AraC"/>
    <property type="match status" value="1"/>
</dbReference>
<dbReference type="InterPro" id="IPR014710">
    <property type="entry name" value="RmlC-like_jellyroll"/>
</dbReference>
<dbReference type="Proteomes" id="UP000092871">
    <property type="component" value="Unassembled WGS sequence"/>
</dbReference>
<dbReference type="SMART" id="SM00342">
    <property type="entry name" value="HTH_ARAC"/>
    <property type="match status" value="1"/>
</dbReference>
<evidence type="ECO:0000256" key="3">
    <source>
        <dbReference type="ARBA" id="ARBA00023159"/>
    </source>
</evidence>
<protein>
    <submittedName>
        <fullName evidence="6">HTH-type transcriptional activator RhaS</fullName>
    </submittedName>
</protein>
<dbReference type="PANTHER" id="PTHR46796:SF11">
    <property type="entry name" value="TRANSCRIPTIONAL REGULATOR-RELATED"/>
    <property type="match status" value="1"/>
</dbReference>
<dbReference type="InterPro" id="IPR020449">
    <property type="entry name" value="Tscrpt_reg_AraC-type_HTH"/>
</dbReference>
<organism evidence="6 9">
    <name type="scientific">Marinomonas gallaica</name>
    <dbReference type="NCBI Taxonomy" id="1806667"/>
    <lineage>
        <taxon>Bacteria</taxon>
        <taxon>Pseudomonadati</taxon>
        <taxon>Pseudomonadota</taxon>
        <taxon>Gammaproteobacteria</taxon>
        <taxon>Oceanospirillales</taxon>
        <taxon>Oceanospirillaceae</taxon>
        <taxon>Marinomonas</taxon>
    </lineage>
</organism>
<dbReference type="PANTHER" id="PTHR46796">
    <property type="entry name" value="HTH-TYPE TRANSCRIPTIONAL ACTIVATOR RHAS-RELATED"/>
    <property type="match status" value="1"/>
</dbReference>
<dbReference type="RefSeq" id="WP_067033209.1">
    <property type="nucleotide sequence ID" value="NZ_CP187511.1"/>
</dbReference>
<dbReference type="PROSITE" id="PS01124">
    <property type="entry name" value="HTH_ARAC_FAMILY_2"/>
    <property type="match status" value="1"/>
</dbReference>
<keyword evidence="8" id="KW-1185">Reference proteome</keyword>
<keyword evidence="3" id="KW-0010">Activator</keyword>
<dbReference type="InterPro" id="IPR037923">
    <property type="entry name" value="HTH-like"/>
</dbReference>
<evidence type="ECO:0000313" key="7">
    <source>
        <dbReference type="EMBL" id="SBT20666.1"/>
    </source>
</evidence>
<dbReference type="GO" id="GO:0043565">
    <property type="term" value="F:sequence-specific DNA binding"/>
    <property type="evidence" value="ECO:0007669"/>
    <property type="project" value="InterPro"/>
</dbReference>
<dbReference type="OrthoDB" id="9809338at2"/>
<dbReference type="EMBL" id="FLRB01000007">
    <property type="protein sequence ID" value="SBT20666.1"/>
    <property type="molecule type" value="Genomic_DNA"/>
</dbReference>
<dbReference type="PRINTS" id="PR00032">
    <property type="entry name" value="HTHARAC"/>
</dbReference>
<reference evidence="6 9" key="1">
    <citation type="submission" date="2016-06" db="EMBL/GenBank/DDBJ databases">
        <authorList>
            <person name="Kjaerup R.B."/>
            <person name="Dalgaard T.S."/>
            <person name="Juul-Madsen H.R."/>
        </authorList>
    </citation>
    <scope>NUCLEOTIDE SEQUENCE [LARGE SCALE GENOMIC DNA]</scope>
    <source>
        <strain evidence="6 9">CECT 5115</strain>
    </source>
</reference>
<dbReference type="EMBL" id="FLRA01000006">
    <property type="protein sequence ID" value="SBT17027.1"/>
    <property type="molecule type" value="Genomic_DNA"/>
</dbReference>
<dbReference type="AlphaFoldDB" id="A0A1C3JPL7"/>
<feature type="domain" description="HTH araC/xylS-type" evidence="5">
    <location>
        <begin position="169"/>
        <end position="264"/>
    </location>
</feature>
<gene>
    <name evidence="6" type="primary">rhaS_1</name>
    <name evidence="7" type="synonym">rhaS_2</name>
    <name evidence="6" type="ORF">MGA5115_01115</name>
    <name evidence="7" type="ORF">MGA5116_01253</name>
</gene>
<dbReference type="Proteomes" id="UP000092840">
    <property type="component" value="Unassembled WGS sequence"/>
</dbReference>
<evidence type="ECO:0000259" key="5">
    <source>
        <dbReference type="PROSITE" id="PS01124"/>
    </source>
</evidence>
<dbReference type="InterPro" id="IPR050204">
    <property type="entry name" value="AraC_XylS_family_regulators"/>
</dbReference>
<dbReference type="Gene3D" id="1.10.10.60">
    <property type="entry name" value="Homeodomain-like"/>
    <property type="match status" value="2"/>
</dbReference>
<dbReference type="Gene3D" id="2.60.120.10">
    <property type="entry name" value="Jelly Rolls"/>
    <property type="match status" value="1"/>
</dbReference>
<evidence type="ECO:0000256" key="4">
    <source>
        <dbReference type="ARBA" id="ARBA00023163"/>
    </source>
</evidence>